<evidence type="ECO:0000256" key="2">
    <source>
        <dbReference type="ARBA" id="ARBA00023012"/>
    </source>
</evidence>
<dbReference type="Gene3D" id="3.30.70.270">
    <property type="match status" value="1"/>
</dbReference>
<dbReference type="RefSeq" id="WP_073261676.1">
    <property type="nucleotide sequence ID" value="NZ_FRCS01000011.1"/>
</dbReference>
<evidence type="ECO:0000256" key="6">
    <source>
        <dbReference type="PROSITE-ProRule" id="PRU00169"/>
    </source>
</evidence>
<evidence type="ECO:0000256" key="1">
    <source>
        <dbReference type="ARBA" id="ARBA00022553"/>
    </source>
</evidence>
<evidence type="ECO:0000259" key="8">
    <source>
        <dbReference type="PROSITE" id="PS50110"/>
    </source>
</evidence>
<dbReference type="CDD" id="cd01949">
    <property type="entry name" value="GGDEF"/>
    <property type="match status" value="1"/>
</dbReference>
<dbReference type="InterPro" id="IPR000160">
    <property type="entry name" value="GGDEF_dom"/>
</dbReference>
<dbReference type="NCBIfam" id="TIGR00254">
    <property type="entry name" value="GGDEF"/>
    <property type="match status" value="1"/>
</dbReference>
<evidence type="ECO:0000313" key="11">
    <source>
        <dbReference type="Proteomes" id="UP000184440"/>
    </source>
</evidence>
<proteinExistence type="predicted"/>
<reference evidence="10 11" key="1">
    <citation type="submission" date="2016-11" db="EMBL/GenBank/DDBJ databases">
        <authorList>
            <person name="Jaros S."/>
            <person name="Januszkiewicz K."/>
            <person name="Wedrychowicz H."/>
        </authorList>
    </citation>
    <scope>NUCLEOTIDE SEQUENCE [LARGE SCALE GENOMIC DNA]</scope>
    <source>
        <strain evidence="10 11">DSM 46144</strain>
    </source>
</reference>
<dbReference type="STRING" id="134849.SAMN05443668_11147"/>
<dbReference type="EMBL" id="FRCS01000011">
    <property type="protein sequence ID" value="SHN44984.1"/>
    <property type="molecule type" value="Genomic_DNA"/>
</dbReference>
<dbReference type="Gene3D" id="3.40.50.2300">
    <property type="match status" value="1"/>
</dbReference>
<gene>
    <name evidence="10" type="ORF">SAMN05443668_11147</name>
</gene>
<dbReference type="FunFam" id="3.40.50.2300:FF:000001">
    <property type="entry name" value="DNA-binding response regulator PhoB"/>
    <property type="match status" value="1"/>
</dbReference>
<dbReference type="GO" id="GO:0006355">
    <property type="term" value="P:regulation of DNA-templated transcription"/>
    <property type="evidence" value="ECO:0007669"/>
    <property type="project" value="TreeGrafter"/>
</dbReference>
<organism evidence="10 11">
    <name type="scientific">Cryptosporangium aurantiacum</name>
    <dbReference type="NCBI Taxonomy" id="134849"/>
    <lineage>
        <taxon>Bacteria</taxon>
        <taxon>Bacillati</taxon>
        <taxon>Actinomycetota</taxon>
        <taxon>Actinomycetes</taxon>
        <taxon>Cryptosporangiales</taxon>
        <taxon>Cryptosporangiaceae</taxon>
        <taxon>Cryptosporangium</taxon>
    </lineage>
</organism>
<keyword evidence="11" id="KW-1185">Reference proteome</keyword>
<protein>
    <submittedName>
        <fullName evidence="10">Response regulator receiver modulated diguanylate cyclase</fullName>
    </submittedName>
</protein>
<dbReference type="AlphaFoldDB" id="A0A1M7RFG3"/>
<dbReference type="PANTHER" id="PTHR48111:SF1">
    <property type="entry name" value="TWO-COMPONENT RESPONSE REGULATOR ORR33"/>
    <property type="match status" value="1"/>
</dbReference>
<keyword evidence="3" id="KW-0805">Transcription regulation</keyword>
<dbReference type="Pfam" id="PF00990">
    <property type="entry name" value="GGDEF"/>
    <property type="match status" value="1"/>
</dbReference>
<sequence>MTASAGPAGGETPGELPRAGGHRGSEGLILVVDDDADVTTLVAMNLRFEGFEVVVANEARSGLAAIERHRPDLVLLDVMMPRVDGFELCRQLRASPLTAALPIIMLTAKDLSADRIQGLTAGADDYIVKPFDLSELVARVRSTLRRNREMRDVSPLTGLPGNTRILDAIAERIAARRDHGWEYAVCYIDLDNFKTVNDVYGFYRGDQMLTAAAGALHTSTIGVAGPPPFLGHIGGDDFLVVCTPDQITPITDRAIRLFDQSSRVLYDPDDLARGYFEVLDRQGRLRRHGLLTLSIGVALSTQRRFTDHREVVAAASEMKAVAKRTEGSMVAVDRRRDPEPGRGRSARERAAIEPVAEPDSV</sequence>
<dbReference type="Gene3D" id="6.10.250.690">
    <property type="match status" value="1"/>
</dbReference>
<feature type="modified residue" description="4-aspartylphosphate" evidence="6">
    <location>
        <position position="77"/>
    </location>
</feature>
<dbReference type="GO" id="GO:0032993">
    <property type="term" value="C:protein-DNA complex"/>
    <property type="evidence" value="ECO:0007669"/>
    <property type="project" value="TreeGrafter"/>
</dbReference>
<feature type="compositionally biased region" description="Basic and acidic residues" evidence="7">
    <location>
        <begin position="332"/>
        <end position="351"/>
    </location>
</feature>
<dbReference type="PANTHER" id="PTHR48111">
    <property type="entry name" value="REGULATOR OF RPOS"/>
    <property type="match status" value="1"/>
</dbReference>
<dbReference type="Pfam" id="PF00072">
    <property type="entry name" value="Response_reg"/>
    <property type="match status" value="1"/>
</dbReference>
<dbReference type="InterPro" id="IPR039420">
    <property type="entry name" value="WalR-like"/>
</dbReference>
<evidence type="ECO:0000313" key="10">
    <source>
        <dbReference type="EMBL" id="SHN44984.1"/>
    </source>
</evidence>
<dbReference type="InterPro" id="IPR029787">
    <property type="entry name" value="Nucleotide_cyclase"/>
</dbReference>
<dbReference type="GO" id="GO:0000156">
    <property type="term" value="F:phosphorelay response regulator activity"/>
    <property type="evidence" value="ECO:0007669"/>
    <property type="project" value="TreeGrafter"/>
</dbReference>
<keyword evidence="5" id="KW-0804">Transcription</keyword>
<dbReference type="Proteomes" id="UP000184440">
    <property type="component" value="Unassembled WGS sequence"/>
</dbReference>
<evidence type="ECO:0000256" key="4">
    <source>
        <dbReference type="ARBA" id="ARBA00023125"/>
    </source>
</evidence>
<name>A0A1M7RFG3_9ACTN</name>
<dbReference type="InterPro" id="IPR043128">
    <property type="entry name" value="Rev_trsase/Diguanyl_cyclase"/>
</dbReference>
<dbReference type="PROSITE" id="PS50110">
    <property type="entry name" value="RESPONSE_REGULATORY"/>
    <property type="match status" value="1"/>
</dbReference>
<dbReference type="SMART" id="SM00448">
    <property type="entry name" value="REC"/>
    <property type="match status" value="1"/>
</dbReference>
<dbReference type="InterPro" id="IPR011006">
    <property type="entry name" value="CheY-like_superfamily"/>
</dbReference>
<evidence type="ECO:0000259" key="9">
    <source>
        <dbReference type="PROSITE" id="PS50887"/>
    </source>
</evidence>
<accession>A0A1M7RFG3</accession>
<feature type="region of interest" description="Disordered" evidence="7">
    <location>
        <begin position="1"/>
        <end position="22"/>
    </location>
</feature>
<dbReference type="InterPro" id="IPR001789">
    <property type="entry name" value="Sig_transdc_resp-reg_receiver"/>
</dbReference>
<evidence type="ECO:0000256" key="5">
    <source>
        <dbReference type="ARBA" id="ARBA00023163"/>
    </source>
</evidence>
<dbReference type="PROSITE" id="PS50887">
    <property type="entry name" value="GGDEF"/>
    <property type="match status" value="1"/>
</dbReference>
<dbReference type="SUPFAM" id="SSF52172">
    <property type="entry name" value="CheY-like"/>
    <property type="match status" value="1"/>
</dbReference>
<dbReference type="GO" id="GO:0000976">
    <property type="term" value="F:transcription cis-regulatory region binding"/>
    <property type="evidence" value="ECO:0007669"/>
    <property type="project" value="TreeGrafter"/>
</dbReference>
<feature type="region of interest" description="Disordered" evidence="7">
    <location>
        <begin position="326"/>
        <end position="361"/>
    </location>
</feature>
<keyword evidence="1 6" id="KW-0597">Phosphoprotein</keyword>
<keyword evidence="2" id="KW-0902">Two-component regulatory system</keyword>
<evidence type="ECO:0000256" key="7">
    <source>
        <dbReference type="SAM" id="MobiDB-lite"/>
    </source>
</evidence>
<dbReference type="GO" id="GO:0005829">
    <property type="term" value="C:cytosol"/>
    <property type="evidence" value="ECO:0007669"/>
    <property type="project" value="TreeGrafter"/>
</dbReference>
<evidence type="ECO:0000256" key="3">
    <source>
        <dbReference type="ARBA" id="ARBA00023015"/>
    </source>
</evidence>
<dbReference type="SMART" id="SM00267">
    <property type="entry name" value="GGDEF"/>
    <property type="match status" value="1"/>
</dbReference>
<dbReference type="SUPFAM" id="SSF55073">
    <property type="entry name" value="Nucleotide cyclase"/>
    <property type="match status" value="1"/>
</dbReference>
<feature type="domain" description="GGDEF" evidence="9">
    <location>
        <begin position="181"/>
        <end position="335"/>
    </location>
</feature>
<feature type="domain" description="Response regulatory" evidence="8">
    <location>
        <begin position="28"/>
        <end position="144"/>
    </location>
</feature>
<keyword evidence="4" id="KW-0238">DNA-binding</keyword>